<evidence type="ECO:0000313" key="2">
    <source>
        <dbReference type="Proteomes" id="UP000299102"/>
    </source>
</evidence>
<gene>
    <name evidence="1" type="ORF">EVAR_47326_1</name>
</gene>
<sequence>MGPCAMGVHLIDQTATLSVQNAGRRQIFGFKSVRQVFFFCFNQSAPAHRKETAIQTKFRLRLRPRGHTMNSCSLPVSDHVISRDHDVARALDSNPGRAVDSGLVYTPI</sequence>
<reference evidence="1 2" key="1">
    <citation type="journal article" date="2019" name="Commun. Biol.">
        <title>The bagworm genome reveals a unique fibroin gene that provides high tensile strength.</title>
        <authorList>
            <person name="Kono N."/>
            <person name="Nakamura H."/>
            <person name="Ohtoshi R."/>
            <person name="Tomita M."/>
            <person name="Numata K."/>
            <person name="Arakawa K."/>
        </authorList>
    </citation>
    <scope>NUCLEOTIDE SEQUENCE [LARGE SCALE GENOMIC DNA]</scope>
</reference>
<accession>A0A4C1YKX3</accession>
<proteinExistence type="predicted"/>
<comment type="caution">
    <text evidence="1">The sequence shown here is derived from an EMBL/GenBank/DDBJ whole genome shotgun (WGS) entry which is preliminary data.</text>
</comment>
<evidence type="ECO:0000313" key="1">
    <source>
        <dbReference type="EMBL" id="GBP75289.1"/>
    </source>
</evidence>
<dbReference type="EMBL" id="BGZK01001242">
    <property type="protein sequence ID" value="GBP75289.1"/>
    <property type="molecule type" value="Genomic_DNA"/>
</dbReference>
<organism evidence="1 2">
    <name type="scientific">Eumeta variegata</name>
    <name type="common">Bagworm moth</name>
    <name type="synonym">Eumeta japonica</name>
    <dbReference type="NCBI Taxonomy" id="151549"/>
    <lineage>
        <taxon>Eukaryota</taxon>
        <taxon>Metazoa</taxon>
        <taxon>Ecdysozoa</taxon>
        <taxon>Arthropoda</taxon>
        <taxon>Hexapoda</taxon>
        <taxon>Insecta</taxon>
        <taxon>Pterygota</taxon>
        <taxon>Neoptera</taxon>
        <taxon>Endopterygota</taxon>
        <taxon>Lepidoptera</taxon>
        <taxon>Glossata</taxon>
        <taxon>Ditrysia</taxon>
        <taxon>Tineoidea</taxon>
        <taxon>Psychidae</taxon>
        <taxon>Oiketicinae</taxon>
        <taxon>Eumeta</taxon>
    </lineage>
</organism>
<name>A0A4C1YKX3_EUMVA</name>
<dbReference type="AlphaFoldDB" id="A0A4C1YKX3"/>
<dbReference type="Proteomes" id="UP000299102">
    <property type="component" value="Unassembled WGS sequence"/>
</dbReference>
<protein>
    <submittedName>
        <fullName evidence="1">Uncharacterized protein</fullName>
    </submittedName>
</protein>
<keyword evidence="2" id="KW-1185">Reference proteome</keyword>